<evidence type="ECO:0000256" key="1">
    <source>
        <dbReference type="PROSITE-ProRule" id="PRU00473"/>
    </source>
</evidence>
<feature type="transmembrane region" description="Helical" evidence="3">
    <location>
        <begin position="20"/>
        <end position="40"/>
    </location>
</feature>
<protein>
    <submittedName>
        <fullName evidence="5">OmpA/MotB domain protein</fullName>
    </submittedName>
</protein>
<keyword evidence="6" id="KW-1185">Reference proteome</keyword>
<keyword evidence="1 3" id="KW-0472">Membrane</keyword>
<dbReference type="GO" id="GO:0016020">
    <property type="term" value="C:membrane"/>
    <property type="evidence" value="ECO:0007669"/>
    <property type="project" value="UniProtKB-UniRule"/>
</dbReference>
<evidence type="ECO:0000313" key="6">
    <source>
        <dbReference type="Proteomes" id="UP000006890"/>
    </source>
</evidence>
<evidence type="ECO:0000313" key="5">
    <source>
        <dbReference type="EMBL" id="ADQ06820.1"/>
    </source>
</evidence>
<keyword evidence="2" id="KW-0175">Coiled coil</keyword>
<reference key="1">
    <citation type="submission" date="2010-09" db="EMBL/GenBank/DDBJ databases">
        <title>Complete sequence of Caldicellulosiruptor hydrothermalis 108.</title>
        <authorList>
            <consortium name="US DOE Joint Genome Institute"/>
            <person name="Lucas S."/>
            <person name="Copeland A."/>
            <person name="Lapidus A."/>
            <person name="Cheng J.-F."/>
            <person name="Bruce D."/>
            <person name="Goodwin L."/>
            <person name="Pitluck S."/>
            <person name="Davenport K."/>
            <person name="Detter J.C."/>
            <person name="Han C."/>
            <person name="Tapia R."/>
            <person name="Land M."/>
            <person name="Hauser L."/>
            <person name="Chang Y.-J."/>
            <person name="Jeffries C."/>
            <person name="Kyrpides N."/>
            <person name="Ivanova N."/>
            <person name="Mikhailova N."/>
            <person name="Blumer-Schuette S.E."/>
            <person name="Kelly R.M."/>
            <person name="Woyke T."/>
        </authorList>
    </citation>
    <scope>NUCLEOTIDE SEQUENCE</scope>
    <source>
        <strain>108</strain>
    </source>
</reference>
<dbReference type="InterPro" id="IPR050330">
    <property type="entry name" value="Bact_OuterMem_StrucFunc"/>
</dbReference>
<dbReference type="PROSITE" id="PS51123">
    <property type="entry name" value="OMPA_2"/>
    <property type="match status" value="1"/>
</dbReference>
<dbReference type="Pfam" id="PF00691">
    <property type="entry name" value="OmpA"/>
    <property type="match status" value="1"/>
</dbReference>
<dbReference type="InterPro" id="IPR036737">
    <property type="entry name" value="OmpA-like_sf"/>
</dbReference>
<dbReference type="eggNOG" id="COG2885">
    <property type="taxonomic scope" value="Bacteria"/>
</dbReference>
<evidence type="ECO:0000259" key="4">
    <source>
        <dbReference type="PROSITE" id="PS51123"/>
    </source>
</evidence>
<dbReference type="KEGG" id="chd:Calhy_1097"/>
<organism evidence="5 6">
    <name type="scientific">Caldicellulosiruptor hydrothermalis (strain DSM 18901 / VKM B-2411 / 108)</name>
    <dbReference type="NCBI Taxonomy" id="632292"/>
    <lineage>
        <taxon>Bacteria</taxon>
        <taxon>Bacillati</taxon>
        <taxon>Bacillota</taxon>
        <taxon>Bacillota incertae sedis</taxon>
        <taxon>Caldicellulosiruptorales</taxon>
        <taxon>Caldicellulosiruptoraceae</taxon>
        <taxon>Caldicellulosiruptor</taxon>
    </lineage>
</organism>
<dbReference type="AlphaFoldDB" id="E4Q8H5"/>
<proteinExistence type="predicted"/>
<keyword evidence="3" id="KW-1133">Transmembrane helix</keyword>
<dbReference type="STRING" id="632292.Calhy_1097"/>
<gene>
    <name evidence="5" type="ordered locus">Calhy_1097</name>
</gene>
<keyword evidence="3" id="KW-0812">Transmembrane</keyword>
<dbReference type="PANTHER" id="PTHR30329:SF21">
    <property type="entry name" value="LIPOPROTEIN YIAD-RELATED"/>
    <property type="match status" value="1"/>
</dbReference>
<accession>E4Q8H5</accession>
<dbReference type="CDD" id="cd07185">
    <property type="entry name" value="OmpA_C-like"/>
    <property type="match status" value="1"/>
</dbReference>
<evidence type="ECO:0000256" key="2">
    <source>
        <dbReference type="SAM" id="Coils"/>
    </source>
</evidence>
<dbReference type="EMBL" id="CP002219">
    <property type="protein sequence ID" value="ADQ06820.1"/>
    <property type="molecule type" value="Genomic_DNA"/>
</dbReference>
<reference evidence="5 6" key="2">
    <citation type="journal article" date="2011" name="J. Bacteriol.">
        <title>Complete genome sequences for the anaerobic, extremely thermophilic plant biomass-degrading bacteria Caldicellulosiruptor hydrothermalis, Caldicellulosiruptor kristjanssonii, Caldicellulosiruptor kronotskyensis, Caldicellulosiruptor owensenis, and Caldicellulosiruptor lactoaceticus.</title>
        <authorList>
            <person name="Blumer-Schuette S.E."/>
            <person name="Ozdemir I."/>
            <person name="Mistry D."/>
            <person name="Lucas S."/>
            <person name="Lapidus A."/>
            <person name="Cheng J.F."/>
            <person name="Goodwin L.A."/>
            <person name="Pitluck S."/>
            <person name="Land M.L."/>
            <person name="Hauser L.J."/>
            <person name="Woyke T."/>
            <person name="Mikhailova N."/>
            <person name="Pati A."/>
            <person name="Kyrpides N.C."/>
            <person name="Ivanova N."/>
            <person name="Detter J.C."/>
            <person name="Walston-Davenport K."/>
            <person name="Han S."/>
            <person name="Adams M.W."/>
            <person name="Kelly R.M."/>
        </authorList>
    </citation>
    <scope>NUCLEOTIDE SEQUENCE [LARGE SCALE GENOMIC DNA]</scope>
    <source>
        <strain evidence="6">DSM 18901 / VKM B-2411 / 108</strain>
    </source>
</reference>
<dbReference type="PANTHER" id="PTHR30329">
    <property type="entry name" value="STATOR ELEMENT OF FLAGELLAR MOTOR COMPLEX"/>
    <property type="match status" value="1"/>
</dbReference>
<feature type="domain" description="OmpA-like" evidence="4">
    <location>
        <begin position="93"/>
        <end position="225"/>
    </location>
</feature>
<feature type="coiled-coil region" evidence="2">
    <location>
        <begin position="43"/>
        <end position="70"/>
    </location>
</feature>
<dbReference type="SUPFAM" id="SSF103088">
    <property type="entry name" value="OmpA-like"/>
    <property type="match status" value="1"/>
</dbReference>
<dbReference type="Proteomes" id="UP000006890">
    <property type="component" value="Chromosome"/>
</dbReference>
<dbReference type="HOGENOM" id="CLU_016890_2_2_9"/>
<evidence type="ECO:0000256" key="3">
    <source>
        <dbReference type="SAM" id="Phobius"/>
    </source>
</evidence>
<dbReference type="Gene3D" id="3.30.1330.60">
    <property type="entry name" value="OmpA-like domain"/>
    <property type="match status" value="1"/>
</dbReference>
<dbReference type="InterPro" id="IPR006665">
    <property type="entry name" value="OmpA-like"/>
</dbReference>
<dbReference type="RefSeq" id="WP_013403001.1">
    <property type="nucleotide sequence ID" value="NC_014652.1"/>
</dbReference>
<sequence>MQDFEDHEKPHDYWMSYSDMMAALILMFILLLMLLIFSYSEILQAKIKEREKLTENLKKTEQKLESIVGIRKKIVEDLIKEFKNSKLSLKIDPQTGAITFSESVLFEYNSYNLTQNGKKFLQQFIPKYIGILLSPQNKDNISQIIIEGHTDNRGDYLYNLELSQKRAFEVVRYILSNQFPDFPQKQLLKKYITSNGRSFSQLIYKNGKVDQDASRRVEFKFRLKEEEMVRQMEQILKGASK</sequence>
<name>E4Q8H5_CALH1</name>